<keyword evidence="2" id="KW-1185">Reference proteome</keyword>
<name>A0AA39ILG3_9BILA</name>
<dbReference type="AlphaFoldDB" id="A0AA39ILG3"/>
<dbReference type="Proteomes" id="UP001175271">
    <property type="component" value="Unassembled WGS sequence"/>
</dbReference>
<evidence type="ECO:0000313" key="1">
    <source>
        <dbReference type="EMBL" id="KAK0425850.1"/>
    </source>
</evidence>
<dbReference type="EMBL" id="JAUCMV010000001">
    <property type="protein sequence ID" value="KAK0425850.1"/>
    <property type="molecule type" value="Genomic_DNA"/>
</dbReference>
<protein>
    <recommendedName>
        <fullName evidence="3">F-box domain-containing protein</fullName>
    </recommendedName>
</protein>
<accession>A0AA39ILG3</accession>
<gene>
    <name evidence="1" type="ORF">QR680_009427</name>
</gene>
<reference evidence="1" key="1">
    <citation type="submission" date="2023-06" db="EMBL/GenBank/DDBJ databases">
        <title>Genomic analysis of the entomopathogenic nematode Steinernema hermaphroditum.</title>
        <authorList>
            <person name="Schwarz E.M."/>
            <person name="Heppert J.K."/>
            <person name="Baniya A."/>
            <person name="Schwartz H.T."/>
            <person name="Tan C.-H."/>
            <person name="Antoshechkin I."/>
            <person name="Sternberg P.W."/>
            <person name="Goodrich-Blair H."/>
            <person name="Dillman A.R."/>
        </authorList>
    </citation>
    <scope>NUCLEOTIDE SEQUENCE</scope>
    <source>
        <strain evidence="1">PS9179</strain>
        <tissue evidence="1">Whole animal</tissue>
    </source>
</reference>
<evidence type="ECO:0000313" key="2">
    <source>
        <dbReference type="Proteomes" id="UP001175271"/>
    </source>
</evidence>
<comment type="caution">
    <text evidence="1">The sequence shown here is derived from an EMBL/GenBank/DDBJ whole genome shotgun (WGS) entry which is preliminary data.</text>
</comment>
<evidence type="ECO:0008006" key="3">
    <source>
        <dbReference type="Google" id="ProtNLM"/>
    </source>
</evidence>
<proteinExistence type="predicted"/>
<sequence length="345" mass="39223">MDFIRLHSLPSEILQHICLQLGSVDDVLSLQDAHPRLERAINATFWRISRVLYIGSELPVPAGSSTIRLVADGHKPFDLPDDVETLRVVLGRATLLRHLHLAHHVALGKRDQKYAMELLRTSGLRLKYITATFAEPESMSAADDHDSCWPSHSVRKRLAHLVSSQRNSLQYLCIRFGCEKFVKFERNTSRTDLSVHIAYQNEVNVFLHALYPIVTAFNHHSISPRSASIVVDVDDSRAHRALQDAMHSMSHFQRDRILDLRVHLPRIASQKSFKTVVDSFEAYLCQLASLRSLRWHLGSHVEELESYFVEPNRLKTSRFSTFISAPKTLAETAILPQASPLIKCL</sequence>
<organism evidence="1 2">
    <name type="scientific">Steinernema hermaphroditum</name>
    <dbReference type="NCBI Taxonomy" id="289476"/>
    <lineage>
        <taxon>Eukaryota</taxon>
        <taxon>Metazoa</taxon>
        <taxon>Ecdysozoa</taxon>
        <taxon>Nematoda</taxon>
        <taxon>Chromadorea</taxon>
        <taxon>Rhabditida</taxon>
        <taxon>Tylenchina</taxon>
        <taxon>Panagrolaimomorpha</taxon>
        <taxon>Strongyloidoidea</taxon>
        <taxon>Steinernematidae</taxon>
        <taxon>Steinernema</taxon>
    </lineage>
</organism>